<dbReference type="Gene3D" id="3.60.21.10">
    <property type="match status" value="1"/>
</dbReference>
<dbReference type="PIRSF" id="PIRSF033093">
    <property type="entry name" value="UCP_ML1119"/>
    <property type="match status" value="1"/>
</dbReference>
<feature type="domain" description="Calcineurin-like phosphoesterase" evidence="4">
    <location>
        <begin position="3"/>
        <end position="105"/>
    </location>
</feature>
<dbReference type="CDD" id="cd00840">
    <property type="entry name" value="MPP_Mre11_N"/>
    <property type="match status" value="1"/>
</dbReference>
<dbReference type="InterPro" id="IPR050535">
    <property type="entry name" value="DNA_Repair-Maintenance_Comp"/>
</dbReference>
<dbReference type="PANTHER" id="PTHR30337">
    <property type="entry name" value="COMPONENT OF ATP-DEPENDENT DSDNA EXONUCLEASE"/>
    <property type="match status" value="1"/>
</dbReference>
<protein>
    <submittedName>
        <fullName evidence="5">Exonuclease SbcCD subunit D</fullName>
    </submittedName>
</protein>
<evidence type="ECO:0000259" key="4">
    <source>
        <dbReference type="Pfam" id="PF00149"/>
    </source>
</evidence>
<dbReference type="SUPFAM" id="SSF56300">
    <property type="entry name" value="Metallo-dependent phosphatases"/>
    <property type="match status" value="1"/>
</dbReference>
<comment type="caution">
    <text evidence="5">The sequence shown here is derived from an EMBL/GenBank/DDBJ whole genome shotgun (WGS) entry which is preliminary data.</text>
</comment>
<evidence type="ECO:0000256" key="3">
    <source>
        <dbReference type="ARBA" id="ARBA00022839"/>
    </source>
</evidence>
<evidence type="ECO:0000313" key="6">
    <source>
        <dbReference type="Proteomes" id="UP001595607"/>
    </source>
</evidence>
<proteinExistence type="predicted"/>
<organism evidence="5 6">
    <name type="scientific">Parvularcula lutaonensis</name>
    <dbReference type="NCBI Taxonomy" id="491923"/>
    <lineage>
        <taxon>Bacteria</taxon>
        <taxon>Pseudomonadati</taxon>
        <taxon>Pseudomonadota</taxon>
        <taxon>Alphaproteobacteria</taxon>
        <taxon>Parvularculales</taxon>
        <taxon>Parvularculaceae</taxon>
        <taxon>Parvularcula</taxon>
    </lineage>
</organism>
<dbReference type="EMBL" id="JBHRVA010000003">
    <property type="protein sequence ID" value="MFC3303200.1"/>
    <property type="molecule type" value="Genomic_DNA"/>
</dbReference>
<keyword evidence="2" id="KW-0378">Hydrolase</keyword>
<name>A0ABV7MCU3_9PROT</name>
<keyword evidence="6" id="KW-1185">Reference proteome</keyword>
<keyword evidence="1" id="KW-0540">Nuclease</keyword>
<keyword evidence="3 5" id="KW-0269">Exonuclease</keyword>
<evidence type="ECO:0000256" key="2">
    <source>
        <dbReference type="ARBA" id="ARBA00022801"/>
    </source>
</evidence>
<dbReference type="InterPro" id="IPR041796">
    <property type="entry name" value="Mre11_N"/>
</dbReference>
<dbReference type="InterPro" id="IPR014577">
    <property type="entry name" value="UCP033093_metalloPase"/>
</dbReference>
<evidence type="ECO:0000256" key="1">
    <source>
        <dbReference type="ARBA" id="ARBA00022722"/>
    </source>
</evidence>
<dbReference type="GO" id="GO:0004527">
    <property type="term" value="F:exonuclease activity"/>
    <property type="evidence" value="ECO:0007669"/>
    <property type="project" value="UniProtKB-KW"/>
</dbReference>
<evidence type="ECO:0000313" key="5">
    <source>
        <dbReference type="EMBL" id="MFC3303200.1"/>
    </source>
</evidence>
<dbReference type="Proteomes" id="UP001595607">
    <property type="component" value="Unassembled WGS sequence"/>
</dbReference>
<dbReference type="InterPro" id="IPR004843">
    <property type="entry name" value="Calcineurin-like_PHP"/>
</dbReference>
<dbReference type="Pfam" id="PF00149">
    <property type="entry name" value="Metallophos"/>
    <property type="match status" value="1"/>
</dbReference>
<dbReference type="InterPro" id="IPR029052">
    <property type="entry name" value="Metallo-depent_PP-like"/>
</dbReference>
<accession>A0ABV7MCU3</accession>
<reference evidence="6" key="1">
    <citation type="journal article" date="2019" name="Int. J. Syst. Evol. Microbiol.">
        <title>The Global Catalogue of Microorganisms (GCM) 10K type strain sequencing project: providing services to taxonomists for standard genome sequencing and annotation.</title>
        <authorList>
            <consortium name="The Broad Institute Genomics Platform"/>
            <consortium name="The Broad Institute Genome Sequencing Center for Infectious Disease"/>
            <person name="Wu L."/>
            <person name="Ma J."/>
        </authorList>
    </citation>
    <scope>NUCLEOTIDE SEQUENCE [LARGE SCALE GENOMIC DNA]</scope>
    <source>
        <strain evidence="6">KCTC 22245</strain>
    </source>
</reference>
<gene>
    <name evidence="5" type="ORF">ACFONP_10705</name>
</gene>
<sequence length="353" mass="39347">MGFRFVHTADWQLGKPFGRFGPEKAALLQQARQAIPERIAKLARDEGASHVLVAGDVWDQEVPADRVLRQPLDRMADASDLTWWLLPGNHDPAKEEGLWDRLRAFGVPENVRLLTEAVPQEMEQGITLLPAPWHSKRPGRDLTAWFGGEGTLIGLAHGSVQDFSSRADGSAVIAKDRADQAGLAYLALGDWHGMREAGPRAWYPGTPEPDNFRQNDQGHALVVDLDTPNKPVAHATGIYDWLRHEVVLEDLSSIDSYLPDQRALDRTLLRLKLTGAVSFADRAALEEKLALEEGRFFTLEVDWAGVETRLDEADLDERLGDGMLRRVADRLIAMDGHPEAAEALRLLDRMLRD</sequence>
<dbReference type="RefSeq" id="WP_189575515.1">
    <property type="nucleotide sequence ID" value="NZ_BMXU01000002.1"/>
</dbReference>
<dbReference type="PANTHER" id="PTHR30337:SF0">
    <property type="entry name" value="NUCLEASE SBCCD SUBUNIT D"/>
    <property type="match status" value="1"/>
</dbReference>